<accession>A0ABT4KSE9</accession>
<keyword evidence="2" id="KW-1185">Reference proteome</keyword>
<sequence>MNGNEIAKLILNAAYQVHIELGPGLLESTYEACLLHELKNAGLEVDGQINYQ</sequence>
<dbReference type="Pfam" id="PF13366">
    <property type="entry name" value="PDDEXK_3"/>
    <property type="match status" value="1"/>
</dbReference>
<evidence type="ECO:0000313" key="2">
    <source>
        <dbReference type="Proteomes" id="UP001144341"/>
    </source>
</evidence>
<dbReference type="EMBL" id="JAPWGL010000001">
    <property type="protein sequence ID" value="MCZ4221854.1"/>
    <property type="molecule type" value="Genomic_DNA"/>
</dbReference>
<dbReference type="NCBIfam" id="TIGR04256">
    <property type="entry name" value="GxxExxY"/>
    <property type="match status" value="1"/>
</dbReference>
<evidence type="ECO:0000313" key="1">
    <source>
        <dbReference type="EMBL" id="MCZ4221854.1"/>
    </source>
</evidence>
<reference evidence="1" key="1">
    <citation type="submission" date="2022-12" db="EMBL/GenBank/DDBJ databases">
        <title>Genome sequence of SJ11.</title>
        <authorList>
            <person name="Woo H."/>
        </authorList>
    </citation>
    <scope>NUCLEOTIDE SEQUENCE</scope>
    <source>
        <strain evidence="1">SJ11</strain>
    </source>
</reference>
<organism evidence="1 2">
    <name type="scientific">Pedobacter rhodius</name>
    <dbReference type="NCBI Taxonomy" id="3004098"/>
    <lineage>
        <taxon>Bacteria</taxon>
        <taxon>Pseudomonadati</taxon>
        <taxon>Bacteroidota</taxon>
        <taxon>Sphingobacteriia</taxon>
        <taxon>Sphingobacteriales</taxon>
        <taxon>Sphingobacteriaceae</taxon>
        <taxon>Pedobacter</taxon>
    </lineage>
</organism>
<dbReference type="InterPro" id="IPR026350">
    <property type="entry name" value="GxxExxY"/>
</dbReference>
<gene>
    <name evidence="1" type="ORF">O0931_00935</name>
</gene>
<name>A0ABT4KSE9_9SPHI</name>
<comment type="caution">
    <text evidence="1">The sequence shown here is derived from an EMBL/GenBank/DDBJ whole genome shotgun (WGS) entry which is preliminary data.</text>
</comment>
<proteinExistence type="predicted"/>
<dbReference type="RefSeq" id="WP_269413687.1">
    <property type="nucleotide sequence ID" value="NZ_JAPWGL010000001.1"/>
</dbReference>
<protein>
    <submittedName>
        <fullName evidence="1">GxxExxY protein</fullName>
    </submittedName>
</protein>
<dbReference type="Proteomes" id="UP001144341">
    <property type="component" value="Unassembled WGS sequence"/>
</dbReference>